<evidence type="ECO:0000313" key="4">
    <source>
        <dbReference type="Proteomes" id="UP000654075"/>
    </source>
</evidence>
<organism evidence="2 4">
    <name type="scientific">Polarella glacialis</name>
    <name type="common">Dinoflagellate</name>
    <dbReference type="NCBI Taxonomy" id="89957"/>
    <lineage>
        <taxon>Eukaryota</taxon>
        <taxon>Sar</taxon>
        <taxon>Alveolata</taxon>
        <taxon>Dinophyceae</taxon>
        <taxon>Suessiales</taxon>
        <taxon>Suessiaceae</taxon>
        <taxon>Polarella</taxon>
    </lineage>
</organism>
<dbReference type="EMBL" id="CAJNNW010031857">
    <property type="protein sequence ID" value="CAE8709564.1"/>
    <property type="molecule type" value="Genomic_DNA"/>
</dbReference>
<sequence length="447" mass="49949">MPLAVCLLAFTAIVLAAHGHGQEQKPCREGRCDTRAVLLPGEEDSAPLLQLKRQVVNQTRYATYPGQKNDVNSQDYPYVVKVIVVFWLKNCRCQGSIISSKEKQDVDWDPPATGGDLWVLTTGMCFQSVSQLFYLDSLGTAKADLSEGNEVFVRRYVDGEQVLNWKAKEAYVRIPEGETITYQTDTTDKLKREYVKPRGQWPLLLKLSWPYPTEDDETTTTTTTTRIVYGSVNLAWADQMVLSDDNPLRPDVITFRGWKDGTNANQQQLQSWEDRVTAVPDPDICLRVETAPLHFQATTGPCFSRAADSGSPGTRRLHLEYVEGNPEADVMVLLNLGQVCGKVPNHFFDQEIIYSQQVAGITEWICFVCDICNNGCGVSKYAMTASSWSESQESLLVEDARTHRMDQLLLGASQSTQSNRCMDARHSIAFLARSGISLNSLVPTEEN</sequence>
<gene>
    <name evidence="2" type="ORF">PGLA1383_LOCUS811</name>
    <name evidence="3" type="ORF">PGLA2088_LOCUS35523</name>
</gene>
<dbReference type="EMBL" id="CAJNNV010000206">
    <property type="protein sequence ID" value="CAE8581800.1"/>
    <property type="molecule type" value="Genomic_DNA"/>
</dbReference>
<accession>A0A813D1L2</accession>
<feature type="chain" id="PRO_5036221842" evidence="1">
    <location>
        <begin position="17"/>
        <end position="447"/>
    </location>
</feature>
<name>A0A813D1L2_POLGL</name>
<proteinExistence type="predicted"/>
<dbReference type="Proteomes" id="UP000654075">
    <property type="component" value="Unassembled WGS sequence"/>
</dbReference>
<reference evidence="2" key="1">
    <citation type="submission" date="2021-02" db="EMBL/GenBank/DDBJ databases">
        <authorList>
            <person name="Dougan E. K."/>
            <person name="Rhodes N."/>
            <person name="Thang M."/>
            <person name="Chan C."/>
        </authorList>
    </citation>
    <scope>NUCLEOTIDE SEQUENCE</scope>
</reference>
<evidence type="ECO:0000256" key="1">
    <source>
        <dbReference type="SAM" id="SignalP"/>
    </source>
</evidence>
<dbReference type="AlphaFoldDB" id="A0A813D1L2"/>
<feature type="signal peptide" evidence="1">
    <location>
        <begin position="1"/>
        <end position="16"/>
    </location>
</feature>
<protein>
    <submittedName>
        <fullName evidence="2">Uncharacterized protein</fullName>
    </submittedName>
</protein>
<dbReference type="Proteomes" id="UP000626109">
    <property type="component" value="Unassembled WGS sequence"/>
</dbReference>
<keyword evidence="4" id="KW-1185">Reference proteome</keyword>
<keyword evidence="1" id="KW-0732">Signal</keyword>
<evidence type="ECO:0000313" key="2">
    <source>
        <dbReference type="EMBL" id="CAE8581800.1"/>
    </source>
</evidence>
<evidence type="ECO:0000313" key="3">
    <source>
        <dbReference type="EMBL" id="CAE8709564.1"/>
    </source>
</evidence>
<comment type="caution">
    <text evidence="2">The sequence shown here is derived from an EMBL/GenBank/DDBJ whole genome shotgun (WGS) entry which is preliminary data.</text>
</comment>